<organism evidence="1 2">
    <name type="scientific">Streptomonospora halophila</name>
    <dbReference type="NCBI Taxonomy" id="427369"/>
    <lineage>
        <taxon>Bacteria</taxon>
        <taxon>Bacillati</taxon>
        <taxon>Actinomycetota</taxon>
        <taxon>Actinomycetes</taxon>
        <taxon>Streptosporangiales</taxon>
        <taxon>Nocardiopsidaceae</taxon>
        <taxon>Streptomonospora</taxon>
    </lineage>
</organism>
<proteinExistence type="predicted"/>
<sequence>MDAPVSGDVVAAIDAALADYSIGPDAMRWAPDEPAPAYDPWTDIGYTLIEDLARFEGSLDAAGHSVYEFMQRAMRTTHRDFTLVPPPPQNPEAFGFTMDDVRDPWELFFGFDFALWPKGFGVPAPRPPEDPPEITYEPVWPPPFVAYTGQTALTMEAPRV</sequence>
<name>A0ABP9G6K2_9ACTN</name>
<accession>A0ABP9G6K2</accession>
<protein>
    <submittedName>
        <fullName evidence="1">Uncharacterized protein</fullName>
    </submittedName>
</protein>
<keyword evidence="2" id="KW-1185">Reference proteome</keyword>
<reference evidence="2" key="1">
    <citation type="journal article" date="2019" name="Int. J. Syst. Evol. Microbiol.">
        <title>The Global Catalogue of Microorganisms (GCM) 10K type strain sequencing project: providing services to taxonomists for standard genome sequencing and annotation.</title>
        <authorList>
            <consortium name="The Broad Institute Genomics Platform"/>
            <consortium name="The Broad Institute Genome Sequencing Center for Infectious Disease"/>
            <person name="Wu L."/>
            <person name="Ma J."/>
        </authorList>
    </citation>
    <scope>NUCLEOTIDE SEQUENCE [LARGE SCALE GENOMIC DNA]</scope>
    <source>
        <strain evidence="2">JCM 18123</strain>
    </source>
</reference>
<gene>
    <name evidence="1" type="ORF">GCM10023224_04770</name>
</gene>
<dbReference type="EMBL" id="BAABIK010000002">
    <property type="protein sequence ID" value="GAA4928574.1"/>
    <property type="molecule type" value="Genomic_DNA"/>
</dbReference>
<evidence type="ECO:0000313" key="1">
    <source>
        <dbReference type="EMBL" id="GAA4928574.1"/>
    </source>
</evidence>
<comment type="caution">
    <text evidence="1">The sequence shown here is derived from an EMBL/GenBank/DDBJ whole genome shotgun (WGS) entry which is preliminary data.</text>
</comment>
<dbReference type="Proteomes" id="UP001499993">
    <property type="component" value="Unassembled WGS sequence"/>
</dbReference>
<evidence type="ECO:0000313" key="2">
    <source>
        <dbReference type="Proteomes" id="UP001499993"/>
    </source>
</evidence>